<organism evidence="2">
    <name type="scientific">Tanacetum cinerariifolium</name>
    <name type="common">Dalmatian daisy</name>
    <name type="synonym">Chrysanthemum cinerariifolium</name>
    <dbReference type="NCBI Taxonomy" id="118510"/>
    <lineage>
        <taxon>Eukaryota</taxon>
        <taxon>Viridiplantae</taxon>
        <taxon>Streptophyta</taxon>
        <taxon>Embryophyta</taxon>
        <taxon>Tracheophyta</taxon>
        <taxon>Spermatophyta</taxon>
        <taxon>Magnoliopsida</taxon>
        <taxon>eudicotyledons</taxon>
        <taxon>Gunneridae</taxon>
        <taxon>Pentapetalae</taxon>
        <taxon>asterids</taxon>
        <taxon>campanulids</taxon>
        <taxon>Asterales</taxon>
        <taxon>Asteraceae</taxon>
        <taxon>Asteroideae</taxon>
        <taxon>Anthemideae</taxon>
        <taxon>Anthemidinae</taxon>
        <taxon>Tanacetum</taxon>
    </lineage>
</organism>
<reference evidence="2" key="1">
    <citation type="journal article" date="2019" name="Sci. Rep.">
        <title>Draft genome of Tanacetum cinerariifolium, the natural source of mosquito coil.</title>
        <authorList>
            <person name="Yamashiro T."/>
            <person name="Shiraishi A."/>
            <person name="Satake H."/>
            <person name="Nakayama K."/>
        </authorList>
    </citation>
    <scope>NUCLEOTIDE SEQUENCE</scope>
</reference>
<comment type="caution">
    <text evidence="2">The sequence shown here is derived from an EMBL/GenBank/DDBJ whole genome shotgun (WGS) entry which is preliminary data.</text>
</comment>
<name>A0A699HH15_TANCI</name>
<gene>
    <name evidence="2" type="ORF">Tci_385620</name>
</gene>
<protein>
    <submittedName>
        <fullName evidence="2">Uncharacterized protein</fullName>
    </submittedName>
</protein>
<feature type="region of interest" description="Disordered" evidence="1">
    <location>
        <begin position="189"/>
        <end position="238"/>
    </location>
</feature>
<dbReference type="EMBL" id="BKCJ010154558">
    <property type="protein sequence ID" value="GEY13646.1"/>
    <property type="molecule type" value="Genomic_DNA"/>
</dbReference>
<evidence type="ECO:0000313" key="2">
    <source>
        <dbReference type="EMBL" id="GEY13646.1"/>
    </source>
</evidence>
<feature type="compositionally biased region" description="Polar residues" evidence="1">
    <location>
        <begin position="189"/>
        <end position="208"/>
    </location>
</feature>
<evidence type="ECO:0000256" key="1">
    <source>
        <dbReference type="SAM" id="MobiDB-lite"/>
    </source>
</evidence>
<dbReference type="AlphaFoldDB" id="A0A699HH15"/>
<accession>A0A699HH15</accession>
<sequence length="376" mass="42742">MAFHLLWHQGFHLQTINSERLPIPEIRQPFKMEESQFNKFKEDKLRVLLALETKELLQPQGETMQLVKQRQSLRIQLSRLKTLMPTTRIVMIDPREIDTLKDPLSTQVKEKESLSTTLTVFKTECKEKESKYMDKKIVLENQNKELECTLFVVTPMNKDKKVRFVGPVTSSSNIPKKIGSLRIKDSNKPLLTSTGVNTTISASGSKPSGNRKKNRISRPPSSNQMNKVKQTSKKVKSSLNKTNSIFEPISNAHVNHSVRDAKFDSICDICRSLTIVGNKYPLTRITSTNEVPFKETTITQIITQSPTLKVYNRKPKASRSVGSSSKAKIVEYKTSNTKEPKQSWGSIVFDVPSSFIIDYRFSKLFCGIWTLSSPSI</sequence>
<proteinExistence type="predicted"/>